<reference evidence="1 2" key="1">
    <citation type="submission" date="2017-01" db="EMBL/GenBank/DDBJ databases">
        <title>Draft sequence of Acidihalobacter ferrooxidans strain DSM 14175 (strain V8).</title>
        <authorList>
            <person name="Khaleque H.N."/>
            <person name="Ramsay J.P."/>
            <person name="Murphy R.J.T."/>
            <person name="Kaksonen A.H."/>
            <person name="Boxall N.J."/>
            <person name="Watkin E.L.J."/>
        </authorList>
    </citation>
    <scope>NUCLEOTIDE SEQUENCE [LARGE SCALE GENOMIC DNA]</scope>
    <source>
        <strain evidence="1 2">V8</strain>
    </source>
</reference>
<evidence type="ECO:0000313" key="1">
    <source>
        <dbReference type="EMBL" id="APZ43604.1"/>
    </source>
</evidence>
<dbReference type="RefSeq" id="WP_076837243.1">
    <property type="nucleotide sequence ID" value="NZ_CP019434.1"/>
</dbReference>
<accession>A0A1P8UIH7</accession>
<protein>
    <submittedName>
        <fullName evidence="1">Uncharacterized protein</fullName>
    </submittedName>
</protein>
<organism evidence="1 2">
    <name type="scientific">Acidihalobacter ferrooxydans</name>
    <dbReference type="NCBI Taxonomy" id="1765967"/>
    <lineage>
        <taxon>Bacteria</taxon>
        <taxon>Pseudomonadati</taxon>
        <taxon>Pseudomonadota</taxon>
        <taxon>Gammaproteobacteria</taxon>
        <taxon>Chromatiales</taxon>
        <taxon>Ectothiorhodospiraceae</taxon>
        <taxon>Acidihalobacter</taxon>
    </lineage>
</organism>
<dbReference type="Proteomes" id="UP000243807">
    <property type="component" value="Chromosome"/>
</dbReference>
<proteinExistence type="predicted"/>
<dbReference type="AlphaFoldDB" id="A0A1P8UIH7"/>
<sequence length="87" mass="9873">MVYPLIRALLRGLRKAYAQHFANYEAPEIYAELIFKSVYLALADVGPGPTLREVREAWLLSKLWLEPDLNSLKEALGVGTTRESRRG</sequence>
<evidence type="ECO:0000313" key="2">
    <source>
        <dbReference type="Proteomes" id="UP000243807"/>
    </source>
</evidence>
<dbReference type="EMBL" id="CP019434">
    <property type="protein sequence ID" value="APZ43604.1"/>
    <property type="molecule type" value="Genomic_DNA"/>
</dbReference>
<dbReference type="STRING" id="1765967.BW247_11330"/>
<gene>
    <name evidence="1" type="ORF">BW247_11330</name>
</gene>
<name>A0A1P8UIH7_9GAMM</name>
<keyword evidence="2" id="KW-1185">Reference proteome</keyword>
<dbReference type="KEGG" id="afy:BW247_11330"/>